<dbReference type="InterPro" id="IPR017853">
    <property type="entry name" value="GH"/>
</dbReference>
<proteinExistence type="predicted"/>
<protein>
    <submittedName>
        <fullName evidence="4">Cyclomaltodextrinase</fullName>
    </submittedName>
</protein>
<dbReference type="GO" id="GO:0016798">
    <property type="term" value="F:hydrolase activity, acting on glycosyl bonds"/>
    <property type="evidence" value="ECO:0007669"/>
    <property type="project" value="UniProtKB-KW"/>
</dbReference>
<reference evidence="4" key="2">
    <citation type="submission" date="2021-04" db="EMBL/GenBank/DDBJ databases">
        <authorList>
            <person name="Gilroy R."/>
        </authorList>
    </citation>
    <scope>NUCLEOTIDE SEQUENCE</scope>
    <source>
        <strain evidence="4">CHK199-9574</strain>
    </source>
</reference>
<name>A0A9D2CFR9_9FIRM</name>
<evidence type="ECO:0000313" key="4">
    <source>
        <dbReference type="EMBL" id="HIY77745.1"/>
    </source>
</evidence>
<evidence type="ECO:0000313" key="5">
    <source>
        <dbReference type="Proteomes" id="UP000824135"/>
    </source>
</evidence>
<dbReference type="Gene3D" id="3.20.20.80">
    <property type="entry name" value="Glycosidases"/>
    <property type="match status" value="1"/>
</dbReference>
<dbReference type="InterPro" id="IPR045857">
    <property type="entry name" value="O16G_dom_2"/>
</dbReference>
<evidence type="ECO:0000256" key="1">
    <source>
        <dbReference type="ARBA" id="ARBA00022801"/>
    </source>
</evidence>
<dbReference type="SUPFAM" id="SSF51445">
    <property type="entry name" value="(Trans)glycosidases"/>
    <property type="match status" value="1"/>
</dbReference>
<feature type="domain" description="Glycosyl hydrolase family 13 catalytic" evidence="3">
    <location>
        <begin position="10"/>
        <end position="361"/>
    </location>
</feature>
<accession>A0A9D2CFR9</accession>
<evidence type="ECO:0000256" key="2">
    <source>
        <dbReference type="ARBA" id="ARBA00023295"/>
    </source>
</evidence>
<organism evidence="4 5">
    <name type="scientific">Candidatus Borkfalkia excrementavium</name>
    <dbReference type="NCBI Taxonomy" id="2838505"/>
    <lineage>
        <taxon>Bacteria</taxon>
        <taxon>Bacillati</taxon>
        <taxon>Bacillota</taxon>
        <taxon>Clostridia</taxon>
        <taxon>Christensenellales</taxon>
        <taxon>Christensenellaceae</taxon>
        <taxon>Candidatus Borkfalkia</taxon>
    </lineage>
</organism>
<dbReference type="GO" id="GO:0005975">
    <property type="term" value="P:carbohydrate metabolic process"/>
    <property type="evidence" value="ECO:0007669"/>
    <property type="project" value="InterPro"/>
</dbReference>
<keyword evidence="2" id="KW-0326">Glycosidase</keyword>
<dbReference type="CDD" id="cd11353">
    <property type="entry name" value="AmyAc_euk_bac_CMD_like"/>
    <property type="match status" value="1"/>
</dbReference>
<keyword evidence="1" id="KW-0378">Hydrolase</keyword>
<dbReference type="Proteomes" id="UP000824135">
    <property type="component" value="Unassembled WGS sequence"/>
</dbReference>
<dbReference type="PANTHER" id="PTHR10357:SF210">
    <property type="entry name" value="MALTODEXTRIN GLUCOSIDASE"/>
    <property type="match status" value="1"/>
</dbReference>
<sequence length="440" mass="50492">MWFDESVFYQIYPLGYCGAEKYNDGGEVRRRLYKIEENIPALRSLGFNAVLLNPLFESGRHGYDTVDFYRVDRRLGENADFRSLVGKFHEAGMRVVLDGVFNHVGRGFFAFDEVRKHRERSDKKDWFHIDFNGNTQYNDGFWYEGWEGHQELVKLNLQNPAVLEYIAGAVRMWIGEFGIDGLRLDVAYMLPEWFFEWLRRIVSEMRPDFFLLGEVIHCQNFAKNLTPARLDSITNYECYKGLTSALNSDNLFEIEHSLERLFGAQPWCLYTGKNLLSFADNHDVTRACSALRDKRKLSALYAILYSMPGIPCVYYGSEYGAEGEKGRGEDGDDALRPCMDAVDRGKAPELTRLIGKLNQIRAGERALAYGSYEKCVLSNKYMCFRREREGERIYCAVNISETPVAMHVENAGGTDFLTGERCALQDFVLSPFSAKIIKKG</sequence>
<dbReference type="Pfam" id="PF00128">
    <property type="entry name" value="Alpha-amylase"/>
    <property type="match status" value="1"/>
</dbReference>
<dbReference type="Gene3D" id="3.90.400.10">
    <property type="entry name" value="Oligo-1,6-glucosidase, Domain 2"/>
    <property type="match status" value="1"/>
</dbReference>
<dbReference type="SMART" id="SM00642">
    <property type="entry name" value="Aamy"/>
    <property type="match status" value="1"/>
</dbReference>
<dbReference type="SUPFAM" id="SSF51011">
    <property type="entry name" value="Glycosyl hydrolase domain"/>
    <property type="match status" value="1"/>
</dbReference>
<dbReference type="EMBL" id="DXCO01000014">
    <property type="protein sequence ID" value="HIY77745.1"/>
    <property type="molecule type" value="Genomic_DNA"/>
</dbReference>
<evidence type="ECO:0000259" key="3">
    <source>
        <dbReference type="SMART" id="SM00642"/>
    </source>
</evidence>
<dbReference type="PANTHER" id="PTHR10357">
    <property type="entry name" value="ALPHA-AMYLASE FAMILY MEMBER"/>
    <property type="match status" value="1"/>
</dbReference>
<dbReference type="InterPro" id="IPR006047">
    <property type="entry name" value="GH13_cat_dom"/>
</dbReference>
<comment type="caution">
    <text evidence="4">The sequence shown here is derived from an EMBL/GenBank/DDBJ whole genome shotgun (WGS) entry which is preliminary data.</text>
</comment>
<reference evidence="4" key="1">
    <citation type="journal article" date="2021" name="PeerJ">
        <title>Extensive microbial diversity within the chicken gut microbiome revealed by metagenomics and culture.</title>
        <authorList>
            <person name="Gilroy R."/>
            <person name="Ravi A."/>
            <person name="Getino M."/>
            <person name="Pursley I."/>
            <person name="Horton D.L."/>
            <person name="Alikhan N.F."/>
            <person name="Baker D."/>
            <person name="Gharbi K."/>
            <person name="Hall N."/>
            <person name="Watson M."/>
            <person name="Adriaenssens E.M."/>
            <person name="Foster-Nyarko E."/>
            <person name="Jarju S."/>
            <person name="Secka A."/>
            <person name="Antonio M."/>
            <person name="Oren A."/>
            <person name="Chaudhuri R.R."/>
            <person name="La Ragione R."/>
            <person name="Hildebrand F."/>
            <person name="Pallen M.J."/>
        </authorList>
    </citation>
    <scope>NUCLEOTIDE SEQUENCE</scope>
    <source>
        <strain evidence="4">CHK199-9574</strain>
    </source>
</reference>
<dbReference type="AlphaFoldDB" id="A0A9D2CFR9"/>
<gene>
    <name evidence="4" type="ORF">H9728_01755</name>
</gene>